<protein>
    <recommendedName>
        <fullName evidence="1">VOC domain-containing protein</fullName>
    </recommendedName>
</protein>
<dbReference type="RefSeq" id="XP_040737769.1">
    <property type="nucleotide sequence ID" value="XM_040882164.1"/>
</dbReference>
<organism evidence="2 3">
    <name type="scientific">Talaromyces amestolkiae</name>
    <dbReference type="NCBI Taxonomy" id="1196081"/>
    <lineage>
        <taxon>Eukaryota</taxon>
        <taxon>Fungi</taxon>
        <taxon>Dikarya</taxon>
        <taxon>Ascomycota</taxon>
        <taxon>Pezizomycotina</taxon>
        <taxon>Eurotiomycetes</taxon>
        <taxon>Eurotiomycetidae</taxon>
        <taxon>Eurotiales</taxon>
        <taxon>Trichocomaceae</taxon>
        <taxon>Talaromyces</taxon>
        <taxon>Talaromyces sect. Talaromyces</taxon>
    </lineage>
</organism>
<evidence type="ECO:0000313" key="2">
    <source>
        <dbReference type="EMBL" id="RAO73255.1"/>
    </source>
</evidence>
<dbReference type="AlphaFoldDB" id="A0A364LBQ1"/>
<dbReference type="SUPFAM" id="SSF54593">
    <property type="entry name" value="Glyoxalase/Bleomycin resistance protein/Dihydroxybiphenyl dioxygenase"/>
    <property type="match status" value="1"/>
</dbReference>
<dbReference type="Pfam" id="PF00903">
    <property type="entry name" value="Glyoxalase"/>
    <property type="match status" value="1"/>
</dbReference>
<gene>
    <name evidence="2" type="ORF">BHQ10_009267</name>
</gene>
<dbReference type="EMBL" id="MIKG01000023">
    <property type="protein sequence ID" value="RAO73255.1"/>
    <property type="molecule type" value="Genomic_DNA"/>
</dbReference>
<evidence type="ECO:0000259" key="1">
    <source>
        <dbReference type="PROSITE" id="PS51819"/>
    </source>
</evidence>
<dbReference type="PROSITE" id="PS51819">
    <property type="entry name" value="VOC"/>
    <property type="match status" value="2"/>
</dbReference>
<dbReference type="InterPro" id="IPR037523">
    <property type="entry name" value="VOC_core"/>
</dbReference>
<evidence type="ECO:0000313" key="3">
    <source>
        <dbReference type="Proteomes" id="UP000249363"/>
    </source>
</evidence>
<dbReference type="GeneID" id="63798481"/>
<comment type="caution">
    <text evidence="2">The sequence shown here is derived from an EMBL/GenBank/DDBJ whole genome shotgun (WGS) entry which is preliminary data.</text>
</comment>
<feature type="domain" description="VOC" evidence="1">
    <location>
        <begin position="8"/>
        <end position="117"/>
    </location>
</feature>
<dbReference type="Gene3D" id="3.10.180.10">
    <property type="entry name" value="2,3-Dihydroxybiphenyl 1,2-Dioxygenase, domain 1"/>
    <property type="match status" value="2"/>
</dbReference>
<dbReference type="InterPro" id="IPR029068">
    <property type="entry name" value="Glyas_Bleomycin-R_OHBP_Dase"/>
</dbReference>
<feature type="domain" description="VOC" evidence="1">
    <location>
        <begin position="164"/>
        <end position="299"/>
    </location>
</feature>
<proteinExistence type="predicted"/>
<sequence>MEKIHVQSLAYVHYQHPDLEQALRFLSDFGLVEAQRDGGKVFLRGYGVDPYCYIAETSPDGARHFKGAYFRAQDLQQLHKAASLYGGSPVCENYGPGGGQVVTLTDPNGISVGVIAGQALRNINARDEEAGTLELTPQVANSVIQKPRKGDTRRFKLGASPVHKFGHYGINVPIVKYKETLEWYTTVFNLSPTDCIYDPVSGEDTTCFTHIDLGSEFTDHHSFFVAGKKDATKAYVHHSSFEVNDFDTQTLGHDWLMKNGWTNCWGIGRHVLGSQIFDYWYNIPFMFDPSGNVVEHYSDGDLVNKGSSVAREPAAPSSLYVWGPNLPLAFMSGKMEDAGKVLVAPPDASNAKAAHYQTKSTAA</sequence>
<dbReference type="InterPro" id="IPR004360">
    <property type="entry name" value="Glyas_Fos-R_dOase_dom"/>
</dbReference>
<reference evidence="2 3" key="1">
    <citation type="journal article" date="2017" name="Biotechnol. Biofuels">
        <title>Differential beta-glucosidase expression as a function of carbon source availability in Talaromyces amestolkiae: a genomic and proteomic approach.</title>
        <authorList>
            <person name="de Eugenio L.I."/>
            <person name="Mendez-Liter J.A."/>
            <person name="Nieto-Dominguez M."/>
            <person name="Alonso L."/>
            <person name="Gil-Munoz J."/>
            <person name="Barriuso J."/>
            <person name="Prieto A."/>
            <person name="Martinez M.J."/>
        </authorList>
    </citation>
    <scope>NUCLEOTIDE SEQUENCE [LARGE SCALE GENOMIC DNA]</scope>
    <source>
        <strain evidence="2 3">CIB</strain>
    </source>
</reference>
<dbReference type="Proteomes" id="UP000249363">
    <property type="component" value="Unassembled WGS sequence"/>
</dbReference>
<dbReference type="OrthoDB" id="3360610at2759"/>
<keyword evidence="3" id="KW-1185">Reference proteome</keyword>
<name>A0A364LBQ1_TALAM</name>
<accession>A0A364LBQ1</accession>